<proteinExistence type="inferred from homology"/>
<dbReference type="PROSITE" id="PS51257">
    <property type="entry name" value="PROKAR_LIPOPROTEIN"/>
    <property type="match status" value="1"/>
</dbReference>
<comment type="similarity">
    <text evidence="2">Belongs to the bacterial solute-binding protein 1 family.</text>
</comment>
<evidence type="ECO:0000256" key="2">
    <source>
        <dbReference type="ARBA" id="ARBA00008520"/>
    </source>
</evidence>
<name>A0A3D9V2Y6_THECX</name>
<dbReference type="RefSeq" id="WP_115849597.1">
    <property type="nucleotide sequence ID" value="NZ_QTUC01000001.1"/>
</dbReference>
<evidence type="ECO:0000313" key="5">
    <source>
        <dbReference type="EMBL" id="REF35887.1"/>
    </source>
</evidence>
<dbReference type="InterPro" id="IPR050490">
    <property type="entry name" value="Bact_solute-bd_prot1"/>
</dbReference>
<evidence type="ECO:0000313" key="6">
    <source>
        <dbReference type="Proteomes" id="UP000256485"/>
    </source>
</evidence>
<keyword evidence="4" id="KW-0732">Signal</keyword>
<evidence type="ECO:0000256" key="1">
    <source>
        <dbReference type="ARBA" id="ARBA00004196"/>
    </source>
</evidence>
<dbReference type="PROSITE" id="PS51318">
    <property type="entry name" value="TAT"/>
    <property type="match status" value="1"/>
</dbReference>
<dbReference type="PANTHER" id="PTHR43649:SF31">
    <property type="entry name" value="SN-GLYCEROL-3-PHOSPHATE-BINDING PERIPLASMIC PROTEIN UGPB"/>
    <property type="match status" value="1"/>
</dbReference>
<dbReference type="Pfam" id="PF01547">
    <property type="entry name" value="SBP_bac_1"/>
    <property type="match status" value="1"/>
</dbReference>
<dbReference type="AlphaFoldDB" id="A0A3D9V2Y6"/>
<sequence length="433" mass="48283">MSALARRRFLGATGALLLGGTMAGCGGSGSGAGGDSESITLTMTAWGGDIDRKTYKQRLDMASKKYPHIEGTVQLTPGDYLQKLTTAIAGGAGPDLLEIADHVPAFASKNQIRPLDDYIEQSGMDLTEMFGDRTPKIFQYEGKQYGLPDRSGAMVVYYNRKMFDAAEVEYPSKEWTWDDLLNAAKKLTIREGGEVKQWGFATITWWPYWMTFMYQNGGRVLDDDNRPVINSPENVEAMEWYNDLAWKHKVSPTLRDFANYGEGVGPDQLFAQGKLAMEITGFWNIAAANSVDGLDWDIAPLWHGKEAATSAFFTGLAISANTKHPDEVWKVIEYMVSEEGQRPIIDNGEDAPANIKVQESDAFLKPVWAKREVNMKAFAESSDFIFIPPITVHWNEMLKVCGDNIQLMMNNEVTPKKALDTIQTELERIMGRN</sequence>
<dbReference type="InterPro" id="IPR006311">
    <property type="entry name" value="TAT_signal"/>
</dbReference>
<accession>A0A3D9V2Y6</accession>
<dbReference type="SUPFAM" id="SSF53850">
    <property type="entry name" value="Periplasmic binding protein-like II"/>
    <property type="match status" value="1"/>
</dbReference>
<dbReference type="GO" id="GO:0030313">
    <property type="term" value="C:cell envelope"/>
    <property type="evidence" value="ECO:0007669"/>
    <property type="project" value="UniProtKB-SubCell"/>
</dbReference>
<dbReference type="Proteomes" id="UP000256485">
    <property type="component" value="Unassembled WGS sequence"/>
</dbReference>
<comment type="subcellular location">
    <subcellularLocation>
        <location evidence="1">Cell envelope</location>
    </subcellularLocation>
</comment>
<dbReference type="CDD" id="cd13585">
    <property type="entry name" value="PBP2_TMBP_like"/>
    <property type="match status" value="1"/>
</dbReference>
<dbReference type="Gene3D" id="3.40.190.10">
    <property type="entry name" value="Periplasmic binding protein-like II"/>
    <property type="match status" value="1"/>
</dbReference>
<evidence type="ECO:0000256" key="4">
    <source>
        <dbReference type="ARBA" id="ARBA00022729"/>
    </source>
</evidence>
<dbReference type="EMBL" id="QTUC01000001">
    <property type="protein sequence ID" value="REF35887.1"/>
    <property type="molecule type" value="Genomic_DNA"/>
</dbReference>
<organism evidence="5 6">
    <name type="scientific">Thermasporomyces composti</name>
    <dbReference type="NCBI Taxonomy" id="696763"/>
    <lineage>
        <taxon>Bacteria</taxon>
        <taxon>Bacillati</taxon>
        <taxon>Actinomycetota</taxon>
        <taxon>Actinomycetes</taxon>
        <taxon>Propionibacteriales</taxon>
        <taxon>Nocardioidaceae</taxon>
        <taxon>Thermasporomyces</taxon>
    </lineage>
</organism>
<protein>
    <submittedName>
        <fullName evidence="5">Carbohydrate ABC transporter substrate-binding protein (CUT1 family)</fullName>
    </submittedName>
</protein>
<comment type="caution">
    <text evidence="5">The sequence shown here is derived from an EMBL/GenBank/DDBJ whole genome shotgun (WGS) entry which is preliminary data.</text>
</comment>
<reference evidence="5 6" key="1">
    <citation type="submission" date="2018-08" db="EMBL/GenBank/DDBJ databases">
        <title>Sequencing the genomes of 1000 actinobacteria strains.</title>
        <authorList>
            <person name="Klenk H.-P."/>
        </authorList>
    </citation>
    <scope>NUCLEOTIDE SEQUENCE [LARGE SCALE GENOMIC DNA]</scope>
    <source>
        <strain evidence="5 6">DSM 22891</strain>
    </source>
</reference>
<dbReference type="PANTHER" id="PTHR43649">
    <property type="entry name" value="ARABINOSE-BINDING PROTEIN-RELATED"/>
    <property type="match status" value="1"/>
</dbReference>
<keyword evidence="3" id="KW-0813">Transport</keyword>
<dbReference type="InterPro" id="IPR006059">
    <property type="entry name" value="SBP"/>
</dbReference>
<gene>
    <name evidence="5" type="ORF">DFJ64_1279</name>
</gene>
<keyword evidence="6" id="KW-1185">Reference proteome</keyword>
<dbReference type="OrthoDB" id="2531053at2"/>
<evidence type="ECO:0000256" key="3">
    <source>
        <dbReference type="ARBA" id="ARBA00022448"/>
    </source>
</evidence>